<dbReference type="Proteomes" id="UP001213042">
    <property type="component" value="Unassembled WGS sequence"/>
</dbReference>
<dbReference type="InterPro" id="IPR053842">
    <property type="entry name" value="NikA-like"/>
</dbReference>
<name>A0AAW6ED41_9FIRM</name>
<comment type="caution">
    <text evidence="1">The sequence shown here is derived from an EMBL/GenBank/DDBJ whole genome shotgun (WGS) entry which is preliminary data.</text>
</comment>
<dbReference type="Pfam" id="PF21983">
    <property type="entry name" value="NikA-like"/>
    <property type="match status" value="1"/>
</dbReference>
<gene>
    <name evidence="1" type="primary">mobC</name>
    <name evidence="1" type="ORF">PNW00_08385</name>
</gene>
<reference evidence="1" key="1">
    <citation type="submission" date="2023-01" db="EMBL/GenBank/DDBJ databases">
        <title>Human gut microbiome strain richness.</title>
        <authorList>
            <person name="Chen-Liaw A."/>
        </authorList>
    </citation>
    <scope>NUCLEOTIDE SEQUENCE</scope>
    <source>
        <strain evidence="1">D43st1_D9_D43t1_170807</strain>
    </source>
</reference>
<dbReference type="AlphaFoldDB" id="A0AAW6ED41"/>
<evidence type="ECO:0000313" key="1">
    <source>
        <dbReference type="EMBL" id="MDB8750460.1"/>
    </source>
</evidence>
<dbReference type="EMBL" id="JAQMLU010000013">
    <property type="protein sequence ID" value="MDB8750460.1"/>
    <property type="molecule type" value="Genomic_DNA"/>
</dbReference>
<organism evidence="1 2">
    <name type="scientific">Ruminococcus bicirculans</name>
    <name type="common">ex Wegman et al. 2014</name>
    <dbReference type="NCBI Taxonomy" id="1160721"/>
    <lineage>
        <taxon>Bacteria</taxon>
        <taxon>Bacillati</taxon>
        <taxon>Bacillota</taxon>
        <taxon>Clostridia</taxon>
        <taxon>Eubacteriales</taxon>
        <taxon>Oscillospiraceae</taxon>
        <taxon>Ruminococcus</taxon>
    </lineage>
</organism>
<dbReference type="RefSeq" id="WP_195221257.1">
    <property type="nucleotide sequence ID" value="NZ_JADMWL010000013.1"/>
</dbReference>
<evidence type="ECO:0000313" key="2">
    <source>
        <dbReference type="Proteomes" id="UP001213042"/>
    </source>
</evidence>
<accession>A0AAW6ED41</accession>
<proteinExistence type="predicted"/>
<sequence length="133" mass="15708">MKTRPKEDYEPRNIILNLRVNKEEAEWIEQKFQNSGMKSKSDFIRMMIFQGQIIKVSDNFVRDFRRKYTSVSNNINQIALRLNASGNIYAEDIAEIKNGVNVIWQQLKYFQSLLLRVKPSPTLEVLQRPKTED</sequence>
<protein>
    <submittedName>
        <fullName evidence="1">Plasmid mobilization relaxosome protein MobC</fullName>
    </submittedName>
</protein>